<reference evidence="1 2" key="1">
    <citation type="journal article" date="2023" name="Life. Sci Alliance">
        <title>Evolutionary insights into 3D genome organization and epigenetic landscape of Vigna mungo.</title>
        <authorList>
            <person name="Junaid A."/>
            <person name="Singh B."/>
            <person name="Bhatia S."/>
        </authorList>
    </citation>
    <scope>NUCLEOTIDE SEQUENCE [LARGE SCALE GENOMIC DNA]</scope>
    <source>
        <strain evidence="1">Urdbean</strain>
    </source>
</reference>
<evidence type="ECO:0000313" key="1">
    <source>
        <dbReference type="EMBL" id="WVY99207.1"/>
    </source>
</evidence>
<sequence>MVGAMKEKKGRIYSLITLITVGIGPKKTMIQHECPCWSPHNSHALLRNFHKPRYTSVRGTNKPNETLHVDNANEGGVCAIHFTLFKSPTLNYYTTSIIHSGT</sequence>
<evidence type="ECO:0000313" key="2">
    <source>
        <dbReference type="Proteomes" id="UP001374535"/>
    </source>
</evidence>
<dbReference type="AlphaFoldDB" id="A0AAQ3RN71"/>
<protein>
    <submittedName>
        <fullName evidence="1">Uncharacterized protein</fullName>
    </submittedName>
</protein>
<dbReference type="EMBL" id="CP144692">
    <property type="protein sequence ID" value="WVY99207.1"/>
    <property type="molecule type" value="Genomic_DNA"/>
</dbReference>
<proteinExistence type="predicted"/>
<accession>A0AAQ3RN71</accession>
<organism evidence="1 2">
    <name type="scientific">Vigna mungo</name>
    <name type="common">Black gram</name>
    <name type="synonym">Phaseolus mungo</name>
    <dbReference type="NCBI Taxonomy" id="3915"/>
    <lineage>
        <taxon>Eukaryota</taxon>
        <taxon>Viridiplantae</taxon>
        <taxon>Streptophyta</taxon>
        <taxon>Embryophyta</taxon>
        <taxon>Tracheophyta</taxon>
        <taxon>Spermatophyta</taxon>
        <taxon>Magnoliopsida</taxon>
        <taxon>eudicotyledons</taxon>
        <taxon>Gunneridae</taxon>
        <taxon>Pentapetalae</taxon>
        <taxon>rosids</taxon>
        <taxon>fabids</taxon>
        <taxon>Fabales</taxon>
        <taxon>Fabaceae</taxon>
        <taxon>Papilionoideae</taxon>
        <taxon>50 kb inversion clade</taxon>
        <taxon>NPAAA clade</taxon>
        <taxon>indigoferoid/millettioid clade</taxon>
        <taxon>Phaseoleae</taxon>
        <taxon>Vigna</taxon>
    </lineage>
</organism>
<gene>
    <name evidence="1" type="ORF">V8G54_031358</name>
</gene>
<name>A0AAQ3RN71_VIGMU</name>
<dbReference type="Proteomes" id="UP001374535">
    <property type="component" value="Chromosome 9"/>
</dbReference>
<keyword evidence="2" id="KW-1185">Reference proteome</keyword>